<protein>
    <submittedName>
        <fullName evidence="1">Uncharacterized protein</fullName>
    </submittedName>
</protein>
<organism evidence="1 2">
    <name type="scientific">Neoaquamicrobium sediminum</name>
    <dbReference type="NCBI Taxonomy" id="1849104"/>
    <lineage>
        <taxon>Bacteria</taxon>
        <taxon>Pseudomonadati</taxon>
        <taxon>Pseudomonadota</taxon>
        <taxon>Alphaproteobacteria</taxon>
        <taxon>Hyphomicrobiales</taxon>
        <taxon>Phyllobacteriaceae</taxon>
        <taxon>Neoaquamicrobium</taxon>
    </lineage>
</organism>
<name>A0ABV3X0Z3_9HYPH</name>
<accession>A0ABV3X0Z3</accession>
<dbReference type="EMBL" id="JAZHFV010000017">
    <property type="protein sequence ID" value="MEX4010605.1"/>
    <property type="molecule type" value="Genomic_DNA"/>
</dbReference>
<proteinExistence type="predicted"/>
<dbReference type="RefSeq" id="WP_173193927.1">
    <property type="nucleotide sequence ID" value="NZ_JABETK010000003.1"/>
</dbReference>
<evidence type="ECO:0000313" key="2">
    <source>
        <dbReference type="Proteomes" id="UP001559025"/>
    </source>
</evidence>
<keyword evidence="2" id="KW-1185">Reference proteome</keyword>
<dbReference type="Proteomes" id="UP001559025">
    <property type="component" value="Unassembled WGS sequence"/>
</dbReference>
<gene>
    <name evidence="1" type="ORF">V1479_25180</name>
</gene>
<evidence type="ECO:0000313" key="1">
    <source>
        <dbReference type="EMBL" id="MEX4010605.1"/>
    </source>
</evidence>
<sequence length="62" mass="7033">MTEDELLTLLDHAAGYRQILHEILFDLSTTDATQQLPSNDEPQFYGRSQNDLTALGERLLGR</sequence>
<comment type="caution">
    <text evidence="1">The sequence shown here is derived from an EMBL/GenBank/DDBJ whole genome shotgun (WGS) entry which is preliminary data.</text>
</comment>
<reference evidence="1 2" key="1">
    <citation type="submission" date="2024-01" db="EMBL/GenBank/DDBJ databases">
        <title>New evidence supports the origin of RcGTA from prophage.</title>
        <authorList>
            <person name="Xu Y."/>
            <person name="Liu B."/>
            <person name="Chen F."/>
        </authorList>
    </citation>
    <scope>NUCLEOTIDE SEQUENCE [LARGE SCALE GENOMIC DNA]</scope>
    <source>
        <strain evidence="1 2">CBW1107-2</strain>
    </source>
</reference>